<comment type="caution">
    <text evidence="1">The sequence shown here is derived from an EMBL/GenBank/DDBJ whole genome shotgun (WGS) entry which is preliminary data.</text>
</comment>
<evidence type="ECO:0000313" key="2">
    <source>
        <dbReference type="Proteomes" id="UP000037084"/>
    </source>
</evidence>
<dbReference type="PANTHER" id="PTHR38436:SF1">
    <property type="entry name" value="ESTER CYCLASE"/>
    <property type="match status" value="1"/>
</dbReference>
<dbReference type="Gene3D" id="3.10.450.50">
    <property type="match status" value="1"/>
</dbReference>
<dbReference type="RefSeq" id="WP_063785429.1">
    <property type="nucleotide sequence ID" value="NZ_LGUV01000008.1"/>
</dbReference>
<name>A0A0L8N470_STRVG</name>
<dbReference type="EMBL" id="LGUV01000008">
    <property type="protein sequence ID" value="KOG57477.1"/>
    <property type="molecule type" value="Genomic_DNA"/>
</dbReference>
<organism evidence="1 2">
    <name type="scientific">Streptomyces virginiae</name>
    <name type="common">Streptomyces cinnamonensis</name>
    <dbReference type="NCBI Taxonomy" id="1961"/>
    <lineage>
        <taxon>Bacteria</taxon>
        <taxon>Bacillati</taxon>
        <taxon>Actinomycetota</taxon>
        <taxon>Actinomycetes</taxon>
        <taxon>Kitasatosporales</taxon>
        <taxon>Streptomycetaceae</taxon>
        <taxon>Streptomyces</taxon>
    </lineage>
</organism>
<sequence length="141" mass="15502">MTTAPEKNVTLLRTAYRAVESGDLDAAEQMLTQDFIANVPGSPAPLVGRDVWRMGTQAMKDAFPDLKIKVQEIFGAGDKVTVLLRFEGTHQGAFQQIEATGRQVAFTSIEVYRIEGDRIAEEWVAPDLISLMRQISPAAAH</sequence>
<evidence type="ECO:0008006" key="3">
    <source>
        <dbReference type="Google" id="ProtNLM"/>
    </source>
</evidence>
<dbReference type="InterPro" id="IPR032710">
    <property type="entry name" value="NTF2-like_dom_sf"/>
</dbReference>
<proteinExistence type="predicted"/>
<reference evidence="2" key="1">
    <citation type="submission" date="2015-07" db="EMBL/GenBank/DDBJ databases">
        <authorList>
            <consortium name="Consortium for Microbial Forensics and Genomics (microFORGE)"/>
            <person name="Knight B.M."/>
            <person name="Roberts D.P."/>
            <person name="Lin D."/>
            <person name="Hari K."/>
            <person name="Fletcher J."/>
            <person name="Melcher U."/>
            <person name="Blagden T."/>
            <person name="Winegar R.A."/>
        </authorList>
    </citation>
    <scope>NUCLEOTIDE SEQUENCE [LARGE SCALE GENOMIC DNA]</scope>
    <source>
        <strain evidence="2">NRRL B-1447</strain>
    </source>
</reference>
<protein>
    <recommendedName>
        <fullName evidence="3">Ester cyclase</fullName>
    </recommendedName>
</protein>
<gene>
    <name evidence="1" type="ORF">ADK75_03975</name>
</gene>
<dbReference type="PANTHER" id="PTHR38436">
    <property type="entry name" value="POLYKETIDE CYCLASE SNOAL-LIKE DOMAIN"/>
    <property type="match status" value="1"/>
</dbReference>
<dbReference type="PATRIC" id="fig|1961.12.peg.845"/>
<dbReference type="AlphaFoldDB" id="A0A0L8N470"/>
<dbReference type="InterPro" id="IPR009959">
    <property type="entry name" value="Cyclase_SnoaL-like"/>
</dbReference>
<evidence type="ECO:0000313" key="1">
    <source>
        <dbReference type="EMBL" id="KOG57477.1"/>
    </source>
</evidence>
<dbReference type="SUPFAM" id="SSF54427">
    <property type="entry name" value="NTF2-like"/>
    <property type="match status" value="1"/>
</dbReference>
<accession>A0A0L8N470</accession>
<dbReference type="GO" id="GO:0030638">
    <property type="term" value="P:polyketide metabolic process"/>
    <property type="evidence" value="ECO:0007669"/>
    <property type="project" value="InterPro"/>
</dbReference>
<dbReference type="Pfam" id="PF07366">
    <property type="entry name" value="SnoaL"/>
    <property type="match status" value="1"/>
</dbReference>
<dbReference type="Proteomes" id="UP000037084">
    <property type="component" value="Unassembled WGS sequence"/>
</dbReference>